<evidence type="ECO:0000313" key="7">
    <source>
        <dbReference type="Proteomes" id="UP000198588"/>
    </source>
</evidence>
<evidence type="ECO:0000256" key="3">
    <source>
        <dbReference type="ARBA" id="ARBA00023163"/>
    </source>
</evidence>
<dbReference type="PROSITE" id="PS50977">
    <property type="entry name" value="HTH_TETR_2"/>
    <property type="match status" value="1"/>
</dbReference>
<keyword evidence="3" id="KW-0804">Transcription</keyword>
<keyword evidence="1" id="KW-0805">Transcription regulation</keyword>
<protein>
    <submittedName>
        <fullName evidence="6">Transcriptional regulator, TetR family</fullName>
    </submittedName>
</protein>
<proteinExistence type="predicted"/>
<dbReference type="GO" id="GO:0003677">
    <property type="term" value="F:DNA binding"/>
    <property type="evidence" value="ECO:0007669"/>
    <property type="project" value="UniProtKB-UniRule"/>
</dbReference>
<organism evidence="6 7">
    <name type="scientific">Mesorhizobium qingshengii</name>
    <dbReference type="NCBI Taxonomy" id="1165689"/>
    <lineage>
        <taxon>Bacteria</taxon>
        <taxon>Pseudomonadati</taxon>
        <taxon>Pseudomonadota</taxon>
        <taxon>Alphaproteobacteria</taxon>
        <taxon>Hyphomicrobiales</taxon>
        <taxon>Phyllobacteriaceae</taxon>
        <taxon>Mesorhizobium</taxon>
    </lineage>
</organism>
<dbReference type="InterPro" id="IPR001647">
    <property type="entry name" value="HTH_TetR"/>
</dbReference>
<feature type="DNA-binding region" description="H-T-H motif" evidence="4">
    <location>
        <begin position="38"/>
        <end position="57"/>
    </location>
</feature>
<dbReference type="SUPFAM" id="SSF48498">
    <property type="entry name" value="Tetracyclin repressor-like, C-terminal domain"/>
    <property type="match status" value="1"/>
</dbReference>
<feature type="domain" description="HTH tetR-type" evidence="5">
    <location>
        <begin position="15"/>
        <end position="75"/>
    </location>
</feature>
<dbReference type="InterPro" id="IPR036271">
    <property type="entry name" value="Tet_transcr_reg_TetR-rel_C_sf"/>
</dbReference>
<dbReference type="PRINTS" id="PR00455">
    <property type="entry name" value="HTHTETR"/>
</dbReference>
<dbReference type="SUPFAM" id="SSF46689">
    <property type="entry name" value="Homeodomain-like"/>
    <property type="match status" value="1"/>
</dbReference>
<keyword evidence="2 4" id="KW-0238">DNA-binding</keyword>
<dbReference type="Pfam" id="PF21993">
    <property type="entry name" value="TetR_C_13_2"/>
    <property type="match status" value="1"/>
</dbReference>
<evidence type="ECO:0000256" key="1">
    <source>
        <dbReference type="ARBA" id="ARBA00023015"/>
    </source>
</evidence>
<reference evidence="6 7" key="1">
    <citation type="submission" date="2016-10" db="EMBL/GenBank/DDBJ databases">
        <authorList>
            <person name="de Groot N.N."/>
        </authorList>
    </citation>
    <scope>NUCLEOTIDE SEQUENCE [LARGE SCALE GENOMIC DNA]</scope>
    <source>
        <strain evidence="6 7">CGMCC 1.12097</strain>
    </source>
</reference>
<dbReference type="EMBL" id="FMXM01000010">
    <property type="protein sequence ID" value="SDA84399.1"/>
    <property type="molecule type" value="Genomic_DNA"/>
</dbReference>
<evidence type="ECO:0000256" key="2">
    <source>
        <dbReference type="ARBA" id="ARBA00023125"/>
    </source>
</evidence>
<evidence type="ECO:0000256" key="4">
    <source>
        <dbReference type="PROSITE-ProRule" id="PRU00335"/>
    </source>
</evidence>
<dbReference type="InterPro" id="IPR009057">
    <property type="entry name" value="Homeodomain-like_sf"/>
</dbReference>
<dbReference type="PANTHER" id="PTHR47506">
    <property type="entry name" value="TRANSCRIPTIONAL REGULATORY PROTEIN"/>
    <property type="match status" value="1"/>
</dbReference>
<accession>A0A1G5YNT4</accession>
<dbReference type="AlphaFoldDB" id="A0A1G5YNT4"/>
<dbReference type="PANTHER" id="PTHR47506:SF1">
    <property type="entry name" value="HTH-TYPE TRANSCRIPTIONAL REGULATOR YJDC"/>
    <property type="match status" value="1"/>
</dbReference>
<gene>
    <name evidence="6" type="ORF">SAMN02927914_03572</name>
</gene>
<sequence>MASIEIGQPLTARGKATRARIVEAATELVRAHGVANTSLDAVLAASDTSKSQLYHYFADKDDLVLAVIQRQTECVLATHESHLRKLHSLAGLRRWRDAVVELSRQTDCAGGCPLGSLVSELAESPRPRELLAESFARWEALLVAGFRAIQVRSGTSRDCDLTELATVVLAALQGGLLLAQTTRSTRALELALDMAIDRVEAQLA</sequence>
<dbReference type="Proteomes" id="UP000198588">
    <property type="component" value="Unassembled WGS sequence"/>
</dbReference>
<evidence type="ECO:0000259" key="5">
    <source>
        <dbReference type="PROSITE" id="PS50977"/>
    </source>
</evidence>
<dbReference type="Gene3D" id="1.10.357.10">
    <property type="entry name" value="Tetracycline Repressor, domain 2"/>
    <property type="match status" value="1"/>
</dbReference>
<name>A0A1G5YNT4_9HYPH</name>
<dbReference type="Pfam" id="PF00440">
    <property type="entry name" value="TetR_N"/>
    <property type="match status" value="1"/>
</dbReference>
<dbReference type="OrthoDB" id="8478851at2"/>
<dbReference type="InterPro" id="IPR054156">
    <property type="entry name" value="YxaF_TetR_C"/>
</dbReference>
<dbReference type="STRING" id="1165689.SAMN02927914_03572"/>
<dbReference type="RefSeq" id="WP_091579944.1">
    <property type="nucleotide sequence ID" value="NZ_FMXM01000010.1"/>
</dbReference>
<evidence type="ECO:0000313" key="6">
    <source>
        <dbReference type="EMBL" id="SDA84399.1"/>
    </source>
</evidence>